<dbReference type="InterPro" id="IPR012341">
    <property type="entry name" value="6hp_glycosidase-like_sf"/>
</dbReference>
<dbReference type="PROSITE" id="PS51318">
    <property type="entry name" value="TAT"/>
    <property type="match status" value="1"/>
</dbReference>
<feature type="domain" description="GH15-like" evidence="2">
    <location>
        <begin position="301"/>
        <end position="376"/>
    </location>
</feature>
<dbReference type="SUPFAM" id="SSF74650">
    <property type="entry name" value="Galactose mutarotase-like"/>
    <property type="match status" value="1"/>
</dbReference>
<dbReference type="GO" id="GO:0004553">
    <property type="term" value="F:hydrolase activity, hydrolyzing O-glycosyl compounds"/>
    <property type="evidence" value="ECO:0007669"/>
    <property type="project" value="TreeGrafter"/>
</dbReference>
<protein>
    <submittedName>
        <fullName evidence="4">Glucan 1,4-alpha-glucosidase</fullName>
    </submittedName>
</protein>
<dbReference type="InterPro" id="IPR011013">
    <property type="entry name" value="Gal_mutarotase_sf_dom"/>
</dbReference>
<feature type="signal peptide" evidence="1">
    <location>
        <begin position="1"/>
        <end position="26"/>
    </location>
</feature>
<dbReference type="RefSeq" id="WP_075124866.1">
    <property type="nucleotide sequence ID" value="NZ_MSIE01000009.1"/>
</dbReference>
<keyword evidence="1" id="KW-0732">Signal</keyword>
<feature type="domain" description="GH15-like" evidence="2">
    <location>
        <begin position="387"/>
        <end position="699"/>
    </location>
</feature>
<dbReference type="InterPro" id="IPR014718">
    <property type="entry name" value="GH-type_carb-bd"/>
</dbReference>
<reference evidence="4 5" key="1">
    <citation type="submission" date="2016-12" db="EMBL/GenBank/DDBJ databases">
        <title>The draft genome sequence of Actinophytocola sp. 11-183.</title>
        <authorList>
            <person name="Wang W."/>
            <person name="Yuan L."/>
        </authorList>
    </citation>
    <scope>NUCLEOTIDE SEQUENCE [LARGE SCALE GENOMIC DNA]</scope>
    <source>
        <strain evidence="4 5">11-183</strain>
    </source>
</reference>
<dbReference type="GO" id="GO:0030246">
    <property type="term" value="F:carbohydrate binding"/>
    <property type="evidence" value="ECO:0007669"/>
    <property type="project" value="InterPro"/>
</dbReference>
<dbReference type="CDD" id="cd07430">
    <property type="entry name" value="GH15_N"/>
    <property type="match status" value="1"/>
</dbReference>
<feature type="chain" id="PRO_5010261473" evidence="1">
    <location>
        <begin position="27"/>
        <end position="721"/>
    </location>
</feature>
<dbReference type="PANTHER" id="PTHR31616:SF0">
    <property type="entry name" value="GLUCAN 1,4-ALPHA-GLUCOSIDASE"/>
    <property type="match status" value="1"/>
</dbReference>
<evidence type="ECO:0000313" key="5">
    <source>
        <dbReference type="Proteomes" id="UP000185596"/>
    </source>
</evidence>
<dbReference type="Proteomes" id="UP000185596">
    <property type="component" value="Unassembled WGS sequence"/>
</dbReference>
<evidence type="ECO:0000313" key="4">
    <source>
        <dbReference type="EMBL" id="OLF18195.1"/>
    </source>
</evidence>
<dbReference type="STRING" id="1912961.BU204_07605"/>
<dbReference type="Gene3D" id="1.50.10.10">
    <property type="match status" value="1"/>
</dbReference>
<dbReference type="Gene3D" id="2.70.98.10">
    <property type="match status" value="1"/>
</dbReference>
<feature type="domain" description="Glucodextranase N-terminal" evidence="3">
    <location>
        <begin position="31"/>
        <end position="285"/>
    </location>
</feature>
<dbReference type="OrthoDB" id="9806081at2"/>
<dbReference type="SUPFAM" id="SSF48208">
    <property type="entry name" value="Six-hairpin glycosidases"/>
    <property type="match status" value="1"/>
</dbReference>
<accession>A0A1Q8CV09</accession>
<dbReference type="InterPro" id="IPR006311">
    <property type="entry name" value="TAT_signal"/>
</dbReference>
<organism evidence="4 5">
    <name type="scientific">Actinophytocola xanthii</name>
    <dbReference type="NCBI Taxonomy" id="1912961"/>
    <lineage>
        <taxon>Bacteria</taxon>
        <taxon>Bacillati</taxon>
        <taxon>Actinomycetota</taxon>
        <taxon>Actinomycetes</taxon>
        <taxon>Pseudonocardiales</taxon>
        <taxon>Pseudonocardiaceae</taxon>
    </lineage>
</organism>
<dbReference type="InterPro" id="IPR015220">
    <property type="entry name" value="Glucodextranase_N"/>
</dbReference>
<comment type="caution">
    <text evidence="4">The sequence shown here is derived from an EMBL/GenBank/DDBJ whole genome shotgun (WGS) entry which is preliminary data.</text>
</comment>
<dbReference type="InterPro" id="IPR011613">
    <property type="entry name" value="GH15-like"/>
</dbReference>
<name>A0A1Q8CV09_9PSEU</name>
<dbReference type="EMBL" id="MSIE01000009">
    <property type="protein sequence ID" value="OLF18195.1"/>
    <property type="molecule type" value="Genomic_DNA"/>
</dbReference>
<evidence type="ECO:0000259" key="3">
    <source>
        <dbReference type="Pfam" id="PF09137"/>
    </source>
</evidence>
<evidence type="ECO:0000259" key="2">
    <source>
        <dbReference type="Pfam" id="PF00723"/>
    </source>
</evidence>
<proteinExistence type="predicted"/>
<sequence length="721" mass="78035">MRHRRTMLVGTLAATVLAGTAMPATAAGPDAPGGPGAPAVYQPADKEGFGTARGGAASPVWFTLGGGRMTEVFYPDLSTPAVRELQLVVTDGRTFTERAQDVSVRTEPVRGRGLTFRQVARGTGWTAETTYVTDPRRASVLVDVSLRSRRPLQAYVLYDPALSREGGDDTARSGAGLVASDAAASSVVASRRGFAATSSGYLGTSDGWTDLARDHRMDWRYRAAGPGNVVQTGKLRLDGVRHRSDTLVLGFGASAREAERTAARSLAGSFAAAARSYAHGWESYLNRLRRPPASVGTRHEREVYRSSLMVLAATEDKRNPGGYIAAPGFPWAFGFDRQLAPEFGSYALVWPRDLYQVATALIAAGDRGGAERALDFMLEVQQQPDGHLAQNTRVTGEPYWTSVQLDETAAPMLLAWLLDRTDESTLDSLRRAAEFLVNYEQDGNRAPWTEQERWENQSGYSPATIASAVAGLVCLADLLSRAGDEAGARRYLAVADQWASTVEAWTATSNGPLSPDPYYLRLTKDGRPNQGTTYNLGDNNVGEVDQRTVVDPSFLELVRLGVRPADDPTVANTVSVVDRELSELTPVGRLWHRFTSDGFGETADGRPWNVNWPTPTRTYGRLWPIFAGERGEYELLAGRPAAARSRLTTIAATANSGLMLPEQVWDNRPPAPANARPGTGTGSATPLAWTHAQYVRLAWSIQSGEPVERPSVVACRYAETC</sequence>
<dbReference type="Pfam" id="PF00723">
    <property type="entry name" value="Glyco_hydro_15"/>
    <property type="match status" value="2"/>
</dbReference>
<gene>
    <name evidence="4" type="ORF">BU204_07605</name>
</gene>
<dbReference type="Pfam" id="PF09137">
    <property type="entry name" value="Glucodextran_N"/>
    <property type="match status" value="1"/>
</dbReference>
<dbReference type="PANTHER" id="PTHR31616">
    <property type="entry name" value="TREHALASE"/>
    <property type="match status" value="1"/>
</dbReference>
<dbReference type="InterPro" id="IPR008928">
    <property type="entry name" value="6-hairpin_glycosidase_sf"/>
</dbReference>
<evidence type="ECO:0000256" key="1">
    <source>
        <dbReference type="SAM" id="SignalP"/>
    </source>
</evidence>
<dbReference type="GO" id="GO:0005975">
    <property type="term" value="P:carbohydrate metabolic process"/>
    <property type="evidence" value="ECO:0007669"/>
    <property type="project" value="InterPro"/>
</dbReference>
<keyword evidence="5" id="KW-1185">Reference proteome</keyword>
<dbReference type="GO" id="GO:0016757">
    <property type="term" value="F:glycosyltransferase activity"/>
    <property type="evidence" value="ECO:0007669"/>
    <property type="project" value="UniProtKB-ARBA"/>
</dbReference>
<dbReference type="AlphaFoldDB" id="A0A1Q8CV09"/>